<dbReference type="EMBL" id="BAAATD010000020">
    <property type="protein sequence ID" value="GAA2636059.1"/>
    <property type="molecule type" value="Genomic_DNA"/>
</dbReference>
<dbReference type="Gene3D" id="1.10.260.40">
    <property type="entry name" value="lambda repressor-like DNA-binding domains"/>
    <property type="match status" value="1"/>
</dbReference>
<accession>A0ABN3QVN0</accession>
<evidence type="ECO:0000313" key="3">
    <source>
        <dbReference type="Proteomes" id="UP001501509"/>
    </source>
</evidence>
<keyword evidence="3" id="KW-1185">Reference proteome</keyword>
<protein>
    <recommendedName>
        <fullName evidence="1">HTH cro/C1-type domain-containing protein</fullName>
    </recommendedName>
</protein>
<evidence type="ECO:0000259" key="1">
    <source>
        <dbReference type="SMART" id="SM00530"/>
    </source>
</evidence>
<proteinExistence type="predicted"/>
<dbReference type="CDD" id="cd00093">
    <property type="entry name" value="HTH_XRE"/>
    <property type="match status" value="1"/>
</dbReference>
<dbReference type="SMART" id="SM00530">
    <property type="entry name" value="HTH_XRE"/>
    <property type="match status" value="1"/>
</dbReference>
<organism evidence="2 3">
    <name type="scientific">Actinomadura fulvescens</name>
    <dbReference type="NCBI Taxonomy" id="46160"/>
    <lineage>
        <taxon>Bacteria</taxon>
        <taxon>Bacillati</taxon>
        <taxon>Actinomycetota</taxon>
        <taxon>Actinomycetes</taxon>
        <taxon>Streptosporangiales</taxon>
        <taxon>Thermomonosporaceae</taxon>
        <taxon>Actinomadura</taxon>
    </lineage>
</organism>
<dbReference type="Pfam" id="PF13560">
    <property type="entry name" value="HTH_31"/>
    <property type="match status" value="1"/>
</dbReference>
<comment type="caution">
    <text evidence="2">The sequence shown here is derived from an EMBL/GenBank/DDBJ whole genome shotgun (WGS) entry which is preliminary data.</text>
</comment>
<dbReference type="InterPro" id="IPR001387">
    <property type="entry name" value="Cro/C1-type_HTH"/>
</dbReference>
<gene>
    <name evidence="2" type="ORF">GCM10010411_88990</name>
</gene>
<dbReference type="SUPFAM" id="SSF47413">
    <property type="entry name" value="lambda repressor-like DNA-binding domains"/>
    <property type="match status" value="1"/>
</dbReference>
<dbReference type="Proteomes" id="UP001501509">
    <property type="component" value="Unassembled WGS sequence"/>
</dbReference>
<reference evidence="2 3" key="1">
    <citation type="journal article" date="2019" name="Int. J. Syst. Evol. Microbiol.">
        <title>The Global Catalogue of Microorganisms (GCM) 10K type strain sequencing project: providing services to taxonomists for standard genome sequencing and annotation.</title>
        <authorList>
            <consortium name="The Broad Institute Genomics Platform"/>
            <consortium name="The Broad Institute Genome Sequencing Center for Infectious Disease"/>
            <person name="Wu L."/>
            <person name="Ma J."/>
        </authorList>
    </citation>
    <scope>NUCLEOTIDE SEQUENCE [LARGE SCALE GENOMIC DNA]</scope>
    <source>
        <strain evidence="2 3">JCM 6833</strain>
    </source>
</reference>
<feature type="domain" description="HTH cro/C1-type" evidence="1">
    <location>
        <begin position="6"/>
        <end position="61"/>
    </location>
</feature>
<dbReference type="InterPro" id="IPR010982">
    <property type="entry name" value="Lambda_DNA-bd_dom_sf"/>
</dbReference>
<sequence>MTFGETLRQLMAEREISLRKLAKAVPCDPGHLSRISNDRKPPSPELAQRLDELLGAGGALVMASRLRKATNGDLTPEDEERLLLAARKPTRADMTVVDNLATILSAQRRTEDVVGSAPLIEPVRAQVRAVAEMVKEARGPMRAPLLDVGAQWSQFAGWLHANVGRPDRALGYLGMTLEWASERGDRAMVGAVMSWRGYVAERAGQIGPLIGLSQAGQRLRDSVGRVYDLYQESRGHALLGDADEVDRLTSLAAEEAEGQRPENGRPWEYYYFAPGFFTMEHGVAYRILGRTDPSRNAEAVEFLTRGLGELPAEMRESEWAGEFVYQLGRAYLQAREREEAGRLAVELAGLAERIGSERIARQAAALHA</sequence>
<dbReference type="RefSeq" id="WP_344548654.1">
    <property type="nucleotide sequence ID" value="NZ_BAAATD010000020.1"/>
</dbReference>
<name>A0ABN3QVN0_9ACTN</name>
<evidence type="ECO:0000313" key="2">
    <source>
        <dbReference type="EMBL" id="GAA2636059.1"/>
    </source>
</evidence>